<dbReference type="PANTHER" id="PTHR43597:SF5">
    <property type="entry name" value="SUFE-LIKE PROTEIN 2, CHLOROPLASTIC"/>
    <property type="match status" value="1"/>
</dbReference>
<protein>
    <recommendedName>
        <fullName evidence="2">Fe-S metabolism associated domain-containing protein</fullName>
    </recommendedName>
</protein>
<proteinExistence type="inferred from homology"/>
<feature type="domain" description="Fe-S metabolism associated" evidence="2">
    <location>
        <begin position="10"/>
        <end position="133"/>
    </location>
</feature>
<dbReference type="PANTHER" id="PTHR43597">
    <property type="entry name" value="SULFUR ACCEPTOR PROTEIN CSDE"/>
    <property type="match status" value="1"/>
</dbReference>
<gene>
    <name evidence="3" type="ORF">BSZ36_12940</name>
</gene>
<evidence type="ECO:0000259" key="2">
    <source>
        <dbReference type="Pfam" id="PF02657"/>
    </source>
</evidence>
<evidence type="ECO:0000256" key="1">
    <source>
        <dbReference type="ARBA" id="ARBA00010282"/>
    </source>
</evidence>
<dbReference type="Pfam" id="PF02657">
    <property type="entry name" value="SufE"/>
    <property type="match status" value="1"/>
</dbReference>
<sequence length="140" mass="15639">MTDRLREIIDEFQSAPDEFRVEMLLERARQFPPLPEKYRALREKGLGRVHECMAEVYFFPEVKDGAVRIHSDIPGEAPTQRALVGILMEAYDGASPEAVAQIPPDLLRQLGIAPLLGVQRQQGFSGIVSRLQHSIAEASS</sequence>
<comment type="caution">
    <text evidence="3">The sequence shown here is derived from an EMBL/GenBank/DDBJ whole genome shotgun (WGS) entry which is preliminary data.</text>
</comment>
<dbReference type="SUPFAM" id="SSF82649">
    <property type="entry name" value="SufE/NifU"/>
    <property type="match status" value="1"/>
</dbReference>
<dbReference type="Gene3D" id="3.90.1010.10">
    <property type="match status" value="1"/>
</dbReference>
<reference evidence="3 4" key="1">
    <citation type="submission" date="2016-11" db="EMBL/GenBank/DDBJ databases">
        <title>Study of marine rhodopsin-containing bacteria.</title>
        <authorList>
            <person name="Yoshizawa S."/>
            <person name="Kumagai Y."/>
            <person name="Kogure K."/>
        </authorList>
    </citation>
    <scope>NUCLEOTIDE SEQUENCE [LARGE SCALE GENOMIC DNA]</scope>
    <source>
        <strain evidence="3 4">SG-29</strain>
    </source>
</reference>
<dbReference type="OrthoDB" id="9806335at2"/>
<dbReference type="AlphaFoldDB" id="A0A259U1E8"/>
<dbReference type="EMBL" id="MQWB01000001">
    <property type="protein sequence ID" value="OZC03812.1"/>
    <property type="molecule type" value="Genomic_DNA"/>
</dbReference>
<dbReference type="InParanoid" id="A0A259U1E8"/>
<dbReference type="RefSeq" id="WP_094549594.1">
    <property type="nucleotide sequence ID" value="NZ_MQWB01000001.1"/>
</dbReference>
<comment type="similarity">
    <text evidence="1">Belongs to the SufE family.</text>
</comment>
<name>A0A259U1E8_9BACT</name>
<accession>A0A259U1E8</accession>
<dbReference type="Proteomes" id="UP000216446">
    <property type="component" value="Unassembled WGS sequence"/>
</dbReference>
<evidence type="ECO:0000313" key="3">
    <source>
        <dbReference type="EMBL" id="OZC03812.1"/>
    </source>
</evidence>
<dbReference type="InterPro" id="IPR003808">
    <property type="entry name" value="Fe-S_metab-assoc_dom"/>
</dbReference>
<organism evidence="3 4">
    <name type="scientific">Rubricoccus marinus</name>
    <dbReference type="NCBI Taxonomy" id="716817"/>
    <lineage>
        <taxon>Bacteria</taxon>
        <taxon>Pseudomonadati</taxon>
        <taxon>Rhodothermota</taxon>
        <taxon>Rhodothermia</taxon>
        <taxon>Rhodothermales</taxon>
        <taxon>Rubricoccaceae</taxon>
        <taxon>Rubricoccus</taxon>
    </lineage>
</organism>
<evidence type="ECO:0000313" key="4">
    <source>
        <dbReference type="Proteomes" id="UP000216446"/>
    </source>
</evidence>
<keyword evidence="4" id="KW-1185">Reference proteome</keyword>